<keyword evidence="1" id="KW-0472">Membrane</keyword>
<dbReference type="EMBL" id="JBHRYF010000008">
    <property type="protein sequence ID" value="MFC3660164.1"/>
    <property type="molecule type" value="Genomic_DNA"/>
</dbReference>
<comment type="caution">
    <text evidence="2">The sequence shown here is derived from an EMBL/GenBank/DDBJ whole genome shotgun (WGS) entry which is preliminary data.</text>
</comment>
<name>A0ABV7UU43_9GAMM</name>
<reference evidence="3" key="1">
    <citation type="journal article" date="2019" name="Int. J. Syst. Evol. Microbiol.">
        <title>The Global Catalogue of Microorganisms (GCM) 10K type strain sequencing project: providing services to taxonomists for standard genome sequencing and annotation.</title>
        <authorList>
            <consortium name="The Broad Institute Genomics Platform"/>
            <consortium name="The Broad Institute Genome Sequencing Center for Infectious Disease"/>
            <person name="Wu L."/>
            <person name="Ma J."/>
        </authorList>
    </citation>
    <scope>NUCLEOTIDE SEQUENCE [LARGE SCALE GENOMIC DNA]</scope>
    <source>
        <strain evidence="3">KCTC 42211</strain>
    </source>
</reference>
<accession>A0ABV7UU43</accession>
<evidence type="ECO:0000313" key="2">
    <source>
        <dbReference type="EMBL" id="MFC3660164.1"/>
    </source>
</evidence>
<gene>
    <name evidence="2" type="ORF">ACFOM9_08820</name>
</gene>
<dbReference type="PANTHER" id="PTHR36109">
    <property type="entry name" value="MEMBRANE PROTEIN-RELATED"/>
    <property type="match status" value="1"/>
</dbReference>
<organism evidence="2 3">
    <name type="scientific">Luteimonas notoginsengisoli</name>
    <dbReference type="NCBI Taxonomy" id="1578200"/>
    <lineage>
        <taxon>Bacteria</taxon>
        <taxon>Pseudomonadati</taxon>
        <taxon>Pseudomonadota</taxon>
        <taxon>Gammaproteobacteria</taxon>
        <taxon>Lysobacterales</taxon>
        <taxon>Lysobacteraceae</taxon>
        <taxon>Luteimonas</taxon>
    </lineage>
</organism>
<protein>
    <recommendedName>
        <fullName evidence="4">DUF1269 domain-containing protein</fullName>
    </recommendedName>
</protein>
<keyword evidence="3" id="KW-1185">Reference proteome</keyword>
<proteinExistence type="predicted"/>
<keyword evidence="1" id="KW-0812">Transmembrane</keyword>
<evidence type="ECO:0008006" key="4">
    <source>
        <dbReference type="Google" id="ProtNLM"/>
    </source>
</evidence>
<dbReference type="Proteomes" id="UP001595724">
    <property type="component" value="Unassembled WGS sequence"/>
</dbReference>
<evidence type="ECO:0000313" key="3">
    <source>
        <dbReference type="Proteomes" id="UP001595724"/>
    </source>
</evidence>
<dbReference type="InterPro" id="IPR052948">
    <property type="entry name" value="Low_temp-induced_all0457"/>
</dbReference>
<feature type="transmembrane region" description="Helical" evidence="1">
    <location>
        <begin position="59"/>
        <end position="81"/>
    </location>
</feature>
<dbReference type="RefSeq" id="WP_386709127.1">
    <property type="nucleotide sequence ID" value="NZ_JBHRYF010000008.1"/>
</dbReference>
<dbReference type="PANTHER" id="PTHR36109:SF2">
    <property type="entry name" value="MEMBRANE PROTEIN"/>
    <property type="match status" value="1"/>
</dbReference>
<keyword evidence="1" id="KW-1133">Transmembrane helix</keyword>
<evidence type="ECO:0000256" key="1">
    <source>
        <dbReference type="SAM" id="Phobius"/>
    </source>
</evidence>
<sequence length="166" mass="17063">MKTRHVFVTDTVADAIAAVAAARRSGIGENDISLIADSAIEMQEVPDELRNAESDFMPAAARGAMAGGSVGLLGGLVGVVVPPIGLTIVGVAATTLIGAAVGSWVTSLIGSMVPDEVHRRFESEIRAGRILLVVDETPEAMAAAEAALREAGAEQLPYEATSALQR</sequence>
<feature type="transmembrane region" description="Helical" evidence="1">
    <location>
        <begin position="87"/>
        <end position="110"/>
    </location>
</feature>